<reference evidence="1 2" key="1">
    <citation type="submission" date="2020-08" db="EMBL/GenBank/DDBJ databases">
        <authorList>
            <person name="Xu S."/>
            <person name="Li A."/>
        </authorList>
    </citation>
    <scope>NUCLEOTIDE SEQUENCE [LARGE SCALE GENOMIC DNA]</scope>
    <source>
        <strain evidence="1 2">119BY6-57</strain>
    </source>
</reference>
<name>A0A7W3TL29_9GAMM</name>
<dbReference type="Proteomes" id="UP000523196">
    <property type="component" value="Unassembled WGS sequence"/>
</dbReference>
<dbReference type="AlphaFoldDB" id="A0A7W3TL29"/>
<accession>A0A7W3TL29</accession>
<organism evidence="1 2">
    <name type="scientific">Marilutibacter spongiae</name>
    <dbReference type="NCBI Taxonomy" id="2025720"/>
    <lineage>
        <taxon>Bacteria</taxon>
        <taxon>Pseudomonadati</taxon>
        <taxon>Pseudomonadota</taxon>
        <taxon>Gammaproteobacteria</taxon>
        <taxon>Lysobacterales</taxon>
        <taxon>Lysobacteraceae</taxon>
        <taxon>Marilutibacter</taxon>
    </lineage>
</organism>
<dbReference type="RefSeq" id="WP_182686216.1">
    <property type="nucleotide sequence ID" value="NZ_JACHTF010000006.1"/>
</dbReference>
<proteinExistence type="predicted"/>
<protein>
    <submittedName>
        <fullName evidence="1">Uncharacterized protein</fullName>
    </submittedName>
</protein>
<keyword evidence="2" id="KW-1185">Reference proteome</keyword>
<dbReference type="EMBL" id="JACHTF010000006">
    <property type="protein sequence ID" value="MBB1060322.1"/>
    <property type="molecule type" value="Genomic_DNA"/>
</dbReference>
<evidence type="ECO:0000313" key="2">
    <source>
        <dbReference type="Proteomes" id="UP000523196"/>
    </source>
</evidence>
<sequence length="55" mass="6217">MRRECLPEVLYATFTRRANGTFGHVVPEPGRLRGWRCRRAEAGSLPPVLLPDHAC</sequence>
<gene>
    <name evidence="1" type="ORF">H4F98_07000</name>
</gene>
<evidence type="ECO:0000313" key="1">
    <source>
        <dbReference type="EMBL" id="MBB1060322.1"/>
    </source>
</evidence>
<comment type="caution">
    <text evidence="1">The sequence shown here is derived from an EMBL/GenBank/DDBJ whole genome shotgun (WGS) entry which is preliminary data.</text>
</comment>